<keyword evidence="6" id="KW-1185">Reference proteome</keyword>
<feature type="compositionally biased region" description="Polar residues" evidence="3">
    <location>
        <begin position="409"/>
        <end position="422"/>
    </location>
</feature>
<proteinExistence type="inferred from homology"/>
<feature type="region of interest" description="Disordered" evidence="3">
    <location>
        <begin position="394"/>
        <end position="422"/>
    </location>
</feature>
<dbReference type="RefSeq" id="WP_377392116.1">
    <property type="nucleotide sequence ID" value="NZ_JBHSAN010000028.1"/>
</dbReference>
<dbReference type="Proteomes" id="UP001597478">
    <property type="component" value="Unassembled WGS sequence"/>
</dbReference>
<protein>
    <submittedName>
        <fullName evidence="5">Lyase family protein</fullName>
    </submittedName>
</protein>
<sequence>MSGLLEPGSHRARGLVDDRALLTAMVRVETAWLRALAAAGAIDAADAARAAAAIGAADVDVTALAMEAEAAGNPVVALVRQLRAAVGDDSLSRLVHRGLTSQDVLDTALVLLARDALARIVADLRSTADGLARLAARHRDDVQPGRTLTQYAVPVTFGLTAAQWLTGVLDAAEAAGDVAGRLPVQCGGAAGTLALVAELTGDPIAAARAFATELGLCWPGLPWHTRRRPLTDLGDALVGVCDALGVIATDVTLLGRPEIGEVREGPAPGRGGSSTMPHKQNPVLSVLLRSAALQAPPLAAQLHTAAAQAVDQRPDGAWHAEWPALRRLLELTVTAAAQAVELVTGLRVDVTAMRAHADGAADQLLAERGRPGTPADYLGAAGRFVDHALERHHRTTDARGHPAGHRGSAQPTPTSPTETDRA</sequence>
<dbReference type="InterPro" id="IPR024083">
    <property type="entry name" value="Fumarase/histidase_N"/>
</dbReference>
<dbReference type="SUPFAM" id="SSF48557">
    <property type="entry name" value="L-aspartase-like"/>
    <property type="match status" value="1"/>
</dbReference>
<dbReference type="PRINTS" id="PR00149">
    <property type="entry name" value="FUMRATELYASE"/>
</dbReference>
<dbReference type="PANTHER" id="PTHR43172">
    <property type="entry name" value="ADENYLOSUCCINATE LYASE"/>
    <property type="match status" value="1"/>
</dbReference>
<dbReference type="PROSITE" id="PS00163">
    <property type="entry name" value="FUMARATE_LYASES"/>
    <property type="match status" value="1"/>
</dbReference>
<dbReference type="InterPro" id="IPR020557">
    <property type="entry name" value="Fumarate_lyase_CS"/>
</dbReference>
<dbReference type="InterPro" id="IPR022761">
    <property type="entry name" value="Fumarate_lyase_N"/>
</dbReference>
<dbReference type="PANTHER" id="PTHR43172:SF2">
    <property type="entry name" value="ADENYLOSUCCINATE LYASE C-TERMINAL DOMAIN-CONTAINING PROTEIN"/>
    <property type="match status" value="1"/>
</dbReference>
<dbReference type="GO" id="GO:0016829">
    <property type="term" value="F:lyase activity"/>
    <property type="evidence" value="ECO:0007669"/>
    <property type="project" value="UniProtKB-KW"/>
</dbReference>
<evidence type="ECO:0000259" key="4">
    <source>
        <dbReference type="Pfam" id="PF00206"/>
    </source>
</evidence>
<feature type="domain" description="Fumarate lyase N-terminal" evidence="4">
    <location>
        <begin position="24"/>
        <end position="294"/>
    </location>
</feature>
<evidence type="ECO:0000256" key="3">
    <source>
        <dbReference type="SAM" id="MobiDB-lite"/>
    </source>
</evidence>
<evidence type="ECO:0000313" key="5">
    <source>
        <dbReference type="EMBL" id="MFD2800659.1"/>
    </source>
</evidence>
<dbReference type="Pfam" id="PF00206">
    <property type="entry name" value="Lyase_1"/>
    <property type="match status" value="1"/>
</dbReference>
<keyword evidence="1 5" id="KW-0456">Lyase</keyword>
<dbReference type="InterPro" id="IPR000362">
    <property type="entry name" value="Fumarate_lyase_fam"/>
</dbReference>
<dbReference type="InterPro" id="IPR008948">
    <property type="entry name" value="L-Aspartase-like"/>
</dbReference>
<gene>
    <name evidence="5" type="ORF">ACFS2C_14790</name>
</gene>
<evidence type="ECO:0000256" key="2">
    <source>
        <dbReference type="ARBA" id="ARBA00034772"/>
    </source>
</evidence>
<dbReference type="PRINTS" id="PR00145">
    <property type="entry name" value="ARGSUCLYASE"/>
</dbReference>
<organism evidence="5 6">
    <name type="scientific">Prauserella oleivorans</name>
    <dbReference type="NCBI Taxonomy" id="1478153"/>
    <lineage>
        <taxon>Bacteria</taxon>
        <taxon>Bacillati</taxon>
        <taxon>Actinomycetota</taxon>
        <taxon>Actinomycetes</taxon>
        <taxon>Pseudonocardiales</taxon>
        <taxon>Pseudonocardiaceae</taxon>
        <taxon>Prauserella</taxon>
    </lineage>
</organism>
<dbReference type="EMBL" id="JBHUOF010000019">
    <property type="protein sequence ID" value="MFD2800659.1"/>
    <property type="molecule type" value="Genomic_DNA"/>
</dbReference>
<comment type="caution">
    <text evidence="5">The sequence shown here is derived from an EMBL/GenBank/DDBJ whole genome shotgun (WGS) entry which is preliminary data.</text>
</comment>
<comment type="similarity">
    <text evidence="2">Belongs to the class-II fumarase/aspartase family.</text>
</comment>
<reference evidence="6" key="1">
    <citation type="journal article" date="2019" name="Int. J. Syst. Evol. Microbiol.">
        <title>The Global Catalogue of Microorganisms (GCM) 10K type strain sequencing project: providing services to taxonomists for standard genome sequencing and annotation.</title>
        <authorList>
            <consortium name="The Broad Institute Genomics Platform"/>
            <consortium name="The Broad Institute Genome Sequencing Center for Infectious Disease"/>
            <person name="Wu L."/>
            <person name="Ma J."/>
        </authorList>
    </citation>
    <scope>NUCLEOTIDE SEQUENCE [LARGE SCALE GENOMIC DNA]</scope>
    <source>
        <strain evidence="6">IBRC-M 10906</strain>
    </source>
</reference>
<dbReference type="Gene3D" id="1.10.275.10">
    <property type="entry name" value="Fumarase/aspartase (N-terminal domain)"/>
    <property type="match status" value="1"/>
</dbReference>
<evidence type="ECO:0000313" key="6">
    <source>
        <dbReference type="Proteomes" id="UP001597478"/>
    </source>
</evidence>
<name>A0ABW5WB18_9PSEU</name>
<accession>A0ABW5WB18</accession>
<dbReference type="Gene3D" id="1.20.200.10">
    <property type="entry name" value="Fumarase/aspartase (Central domain)"/>
    <property type="match status" value="1"/>
</dbReference>
<evidence type="ECO:0000256" key="1">
    <source>
        <dbReference type="ARBA" id="ARBA00023239"/>
    </source>
</evidence>